<dbReference type="AlphaFoldDB" id="A0A9P8TI51"/>
<sequence length="101" mass="10915">MIDVSCLADLPFWESTVSSGFGSSDLALLEVFLIGERSLLVSDSVPSAAGKVPEMDLVTLDGDKSDFLEADLFFGDKDLCLSNSIDLVFPEVFLVFLDLGF</sequence>
<name>A0A9P8TI51_WICPI</name>
<reference evidence="1" key="2">
    <citation type="submission" date="2021-01" db="EMBL/GenBank/DDBJ databases">
        <authorList>
            <person name="Schikora-Tamarit M.A."/>
        </authorList>
    </citation>
    <scope>NUCLEOTIDE SEQUENCE</scope>
    <source>
        <strain evidence="1">CBS2887</strain>
    </source>
</reference>
<dbReference type="EMBL" id="JAEUBG010004878">
    <property type="protein sequence ID" value="KAH3679696.1"/>
    <property type="molecule type" value="Genomic_DNA"/>
</dbReference>
<evidence type="ECO:0000313" key="2">
    <source>
        <dbReference type="Proteomes" id="UP000774326"/>
    </source>
</evidence>
<reference evidence="1" key="1">
    <citation type="journal article" date="2021" name="Open Biol.">
        <title>Shared evolutionary footprints suggest mitochondrial oxidative damage underlies multiple complex I losses in fungi.</title>
        <authorList>
            <person name="Schikora-Tamarit M.A."/>
            <person name="Marcet-Houben M."/>
            <person name="Nosek J."/>
            <person name="Gabaldon T."/>
        </authorList>
    </citation>
    <scope>NUCLEOTIDE SEQUENCE</scope>
    <source>
        <strain evidence="1">CBS2887</strain>
    </source>
</reference>
<evidence type="ECO:0000313" key="1">
    <source>
        <dbReference type="EMBL" id="KAH3679696.1"/>
    </source>
</evidence>
<accession>A0A9P8TI51</accession>
<gene>
    <name evidence="1" type="ORF">WICPIJ_008572</name>
</gene>
<comment type="caution">
    <text evidence="1">The sequence shown here is derived from an EMBL/GenBank/DDBJ whole genome shotgun (WGS) entry which is preliminary data.</text>
</comment>
<dbReference type="Proteomes" id="UP000774326">
    <property type="component" value="Unassembled WGS sequence"/>
</dbReference>
<keyword evidence="2" id="KW-1185">Reference proteome</keyword>
<proteinExistence type="predicted"/>
<organism evidence="1 2">
    <name type="scientific">Wickerhamomyces pijperi</name>
    <name type="common">Yeast</name>
    <name type="synonym">Pichia pijperi</name>
    <dbReference type="NCBI Taxonomy" id="599730"/>
    <lineage>
        <taxon>Eukaryota</taxon>
        <taxon>Fungi</taxon>
        <taxon>Dikarya</taxon>
        <taxon>Ascomycota</taxon>
        <taxon>Saccharomycotina</taxon>
        <taxon>Saccharomycetes</taxon>
        <taxon>Phaffomycetales</taxon>
        <taxon>Wickerhamomycetaceae</taxon>
        <taxon>Wickerhamomyces</taxon>
    </lineage>
</organism>
<protein>
    <submittedName>
        <fullName evidence="1">Uncharacterized protein</fullName>
    </submittedName>
</protein>